<dbReference type="Proteomes" id="UP001589702">
    <property type="component" value="Unassembled WGS sequence"/>
</dbReference>
<evidence type="ECO:0000256" key="3">
    <source>
        <dbReference type="ARBA" id="ARBA00022630"/>
    </source>
</evidence>
<dbReference type="RefSeq" id="WP_234748592.1">
    <property type="nucleotide sequence ID" value="NZ_BAAAWN010000001.1"/>
</dbReference>
<dbReference type="InterPro" id="IPR051473">
    <property type="entry name" value="P2Ox-like"/>
</dbReference>
<comment type="caution">
    <text evidence="9">The sequence shown here is derived from an EMBL/GenBank/DDBJ whole genome shotgun (WGS) entry which is preliminary data.</text>
</comment>
<evidence type="ECO:0000259" key="7">
    <source>
        <dbReference type="Pfam" id="PF00732"/>
    </source>
</evidence>
<keyword evidence="3" id="KW-0285">Flavoprotein</keyword>
<accession>A0ABV5XVU2</accession>
<dbReference type="Pfam" id="PF00732">
    <property type="entry name" value="GMC_oxred_N"/>
    <property type="match status" value="1"/>
</dbReference>
<evidence type="ECO:0000313" key="10">
    <source>
        <dbReference type="Proteomes" id="UP001589702"/>
    </source>
</evidence>
<feature type="region of interest" description="Disordered" evidence="6">
    <location>
        <begin position="43"/>
        <end position="92"/>
    </location>
</feature>
<evidence type="ECO:0000256" key="4">
    <source>
        <dbReference type="ARBA" id="ARBA00022827"/>
    </source>
</evidence>
<keyword evidence="5" id="KW-0560">Oxidoreductase</keyword>
<comment type="cofactor">
    <cofactor evidence="1">
        <name>FAD</name>
        <dbReference type="ChEBI" id="CHEBI:57692"/>
    </cofactor>
</comment>
<gene>
    <name evidence="9" type="ORF">ACFFP1_05125</name>
</gene>
<evidence type="ECO:0000256" key="5">
    <source>
        <dbReference type="ARBA" id="ARBA00023002"/>
    </source>
</evidence>
<dbReference type="PANTHER" id="PTHR42784">
    <property type="entry name" value="PYRANOSE 2-OXIDASE"/>
    <property type="match status" value="1"/>
</dbReference>
<evidence type="ECO:0000256" key="6">
    <source>
        <dbReference type="SAM" id="MobiDB-lite"/>
    </source>
</evidence>
<protein>
    <submittedName>
        <fullName evidence="9">GMC oxidoreductase</fullName>
    </submittedName>
</protein>
<reference evidence="9 10" key="1">
    <citation type="submission" date="2024-09" db="EMBL/GenBank/DDBJ databases">
        <authorList>
            <person name="Sun Q."/>
            <person name="Mori K."/>
        </authorList>
    </citation>
    <scope>NUCLEOTIDE SEQUENCE [LARGE SCALE GENOMIC DNA]</scope>
    <source>
        <strain evidence="9 10">JCM 1334</strain>
    </source>
</reference>
<evidence type="ECO:0000256" key="1">
    <source>
        <dbReference type="ARBA" id="ARBA00001974"/>
    </source>
</evidence>
<proteinExistence type="inferred from homology"/>
<name>A0ABV5XVU2_ARTRM</name>
<dbReference type="Gene3D" id="3.50.50.60">
    <property type="entry name" value="FAD/NAD(P)-binding domain"/>
    <property type="match status" value="2"/>
</dbReference>
<keyword evidence="4" id="KW-0274">FAD</keyword>
<feature type="domain" description="Glucose-methanol-choline oxidoreductase C-terminal" evidence="8">
    <location>
        <begin position="386"/>
        <end position="493"/>
    </location>
</feature>
<feature type="compositionally biased region" description="Basic and acidic residues" evidence="6">
    <location>
        <begin position="55"/>
        <end position="64"/>
    </location>
</feature>
<dbReference type="PANTHER" id="PTHR42784:SF1">
    <property type="entry name" value="PYRANOSE 2-OXIDASE"/>
    <property type="match status" value="1"/>
</dbReference>
<organism evidence="9 10">
    <name type="scientific">Arthrobacter ramosus</name>
    <dbReference type="NCBI Taxonomy" id="1672"/>
    <lineage>
        <taxon>Bacteria</taxon>
        <taxon>Bacillati</taxon>
        <taxon>Actinomycetota</taxon>
        <taxon>Actinomycetes</taxon>
        <taxon>Micrococcales</taxon>
        <taxon>Micrococcaceae</taxon>
        <taxon>Arthrobacter</taxon>
    </lineage>
</organism>
<sequence length="519" mass="55335">MSHNRYPAAVDVAIVGSGPTASAYARILSEEAPGVTIAMFEVGPTVSNPPGAHVKNIEDPERRSHAQRASEGPGAGSQTVNSPGAVKSGDRLARPGTFLLPDGYAFPDEDGLPVGAMSSNVGGMAAHWTAACPRPGGRERIAFLPDLEHLLDEADRLLGVTSHAFDGAPFSNLVRERLASAVDEGRGPAFRVKPMPLAVHRREDGCLVWSGADVVLGDVTRANPRFELFDESLVTRVVLDDGRAVGVEVKSRRTGEIHPVAARYVVVGADALRTPQLLWASGIRPDALGRYLNDQAQVVFASRLRDVKAEDGQMAANGALSQQSGVAWVPYTDEMPFHGQIMQLDASPVPLAEDDPVIPGSIVGLGLFCAKDLQREDRVAFDDDTLDAYGMPAMRIHYRLTDRDHEVLERAKQEIVRLGNAVGEPLDESPFILPPGASLHYQGTARMGATDDGESVCSPDGQVWQVPGLFVAGNGVIPTSTACNPTLTAVALAVRGARKIAEELSTPLLMSESDNRMSK</sequence>
<dbReference type="InterPro" id="IPR036188">
    <property type="entry name" value="FAD/NAD-bd_sf"/>
</dbReference>
<evidence type="ECO:0000256" key="2">
    <source>
        <dbReference type="ARBA" id="ARBA00010790"/>
    </source>
</evidence>
<dbReference type="Pfam" id="PF05199">
    <property type="entry name" value="GMC_oxred_C"/>
    <property type="match status" value="1"/>
</dbReference>
<evidence type="ECO:0000313" key="9">
    <source>
        <dbReference type="EMBL" id="MFB9818879.1"/>
    </source>
</evidence>
<dbReference type="EMBL" id="JBHMBC010000007">
    <property type="protein sequence ID" value="MFB9818879.1"/>
    <property type="molecule type" value="Genomic_DNA"/>
</dbReference>
<dbReference type="InterPro" id="IPR007867">
    <property type="entry name" value="GMC_OxRtase_C"/>
</dbReference>
<feature type="domain" description="Glucose-methanol-choline oxidoreductase N-terminal" evidence="7">
    <location>
        <begin position="226"/>
        <end position="295"/>
    </location>
</feature>
<comment type="similarity">
    <text evidence="2">Belongs to the GMC oxidoreductase family.</text>
</comment>
<keyword evidence="10" id="KW-1185">Reference proteome</keyword>
<dbReference type="InterPro" id="IPR000172">
    <property type="entry name" value="GMC_OxRdtase_N"/>
</dbReference>
<dbReference type="SUPFAM" id="SSF54373">
    <property type="entry name" value="FAD-linked reductases, C-terminal domain"/>
    <property type="match status" value="1"/>
</dbReference>
<evidence type="ECO:0000259" key="8">
    <source>
        <dbReference type="Pfam" id="PF05199"/>
    </source>
</evidence>
<dbReference type="SUPFAM" id="SSF51905">
    <property type="entry name" value="FAD/NAD(P)-binding domain"/>
    <property type="match status" value="1"/>
</dbReference>